<reference evidence="2" key="2">
    <citation type="submission" date="2022-02" db="EMBL/GenBank/DDBJ databases">
        <authorList>
            <person name="Elcheninov A.G."/>
            <person name="Sorokin D.Y."/>
            <person name="Kublanov I.V."/>
        </authorList>
    </citation>
    <scope>NUCLEOTIDE SEQUENCE</scope>
    <source>
        <strain evidence="2">AArc-St2</strain>
    </source>
</reference>
<feature type="transmembrane region" description="Helical" evidence="1">
    <location>
        <begin position="58"/>
        <end position="77"/>
    </location>
</feature>
<gene>
    <name evidence="2" type="ORF">AArcSt2_02710</name>
</gene>
<evidence type="ECO:0000313" key="2">
    <source>
        <dbReference type="EMBL" id="MCL9815845.1"/>
    </source>
</evidence>
<sequence length="221" mass="22260">MTTRAPELALIVGLVLGGTMFATALVFSGSLYQAVLAGAVLCYPFAAYAVVHDDEPTTVLFPQPILIGGAIAGLLVLLDVGRVGTPRAIMYGASLALLVFLPVAAYSVVYGRAPVSAGVGFVSTLILGATLLWVNPLVGGSPYGAIGGGLLLLSGILYAHHTGPIFTPTTRKQLVIGGMLLGGSLLVAGFVLASVLATWVASAIAAIVAPAVGYAITIDAV</sequence>
<dbReference type="Proteomes" id="UP001203207">
    <property type="component" value="Unassembled WGS sequence"/>
</dbReference>
<name>A0AAE3K7V4_9EURY</name>
<protein>
    <submittedName>
        <fullName evidence="2">Uncharacterized protein</fullName>
    </submittedName>
</protein>
<feature type="transmembrane region" description="Helical" evidence="1">
    <location>
        <begin position="7"/>
        <end position="25"/>
    </location>
</feature>
<dbReference type="EMBL" id="JAKRVX010000001">
    <property type="protein sequence ID" value="MCL9815845.1"/>
    <property type="molecule type" value="Genomic_DNA"/>
</dbReference>
<feature type="transmembrane region" description="Helical" evidence="1">
    <location>
        <begin position="31"/>
        <end position="51"/>
    </location>
</feature>
<feature type="transmembrane region" description="Helical" evidence="1">
    <location>
        <begin position="140"/>
        <end position="161"/>
    </location>
</feature>
<keyword evidence="1" id="KW-0812">Transmembrane</keyword>
<evidence type="ECO:0000313" key="3">
    <source>
        <dbReference type="Proteomes" id="UP001203207"/>
    </source>
</evidence>
<keyword evidence="1" id="KW-0472">Membrane</keyword>
<comment type="caution">
    <text evidence="2">The sequence shown here is derived from an EMBL/GenBank/DDBJ whole genome shotgun (WGS) entry which is preliminary data.</text>
</comment>
<feature type="transmembrane region" description="Helical" evidence="1">
    <location>
        <begin position="199"/>
        <end position="218"/>
    </location>
</feature>
<accession>A0AAE3K7V4</accession>
<keyword evidence="3" id="KW-1185">Reference proteome</keyword>
<organism evidence="2 3">
    <name type="scientific">Natronocalculus amylovorans</name>
    <dbReference type="NCBI Taxonomy" id="2917812"/>
    <lineage>
        <taxon>Archaea</taxon>
        <taxon>Methanobacteriati</taxon>
        <taxon>Methanobacteriota</taxon>
        <taxon>Stenosarchaea group</taxon>
        <taxon>Halobacteria</taxon>
        <taxon>Halobacteriales</taxon>
        <taxon>Haloferacaceae</taxon>
        <taxon>Natronocalculus</taxon>
    </lineage>
</organism>
<keyword evidence="1" id="KW-1133">Transmembrane helix</keyword>
<proteinExistence type="predicted"/>
<feature type="transmembrane region" description="Helical" evidence="1">
    <location>
        <begin position="115"/>
        <end position="134"/>
    </location>
</feature>
<reference evidence="2" key="1">
    <citation type="journal article" date="2022" name="Syst. Appl. Microbiol.">
        <title>Natronocalculus amylovorans gen. nov., sp. nov., and Natranaeroarchaeum aerophilus sp. nov., dominant culturable amylolytic natronoarchaea from hypersaline soda lakes in southwestern Siberia.</title>
        <authorList>
            <person name="Sorokin D.Y."/>
            <person name="Elcheninov A.G."/>
            <person name="Khizhniak T.V."/>
            <person name="Koenen M."/>
            <person name="Bale N.J."/>
            <person name="Damste J.S.S."/>
            <person name="Kublanov I.V."/>
        </authorList>
    </citation>
    <scope>NUCLEOTIDE SEQUENCE</scope>
    <source>
        <strain evidence="2">AArc-St2</strain>
    </source>
</reference>
<feature type="transmembrane region" description="Helical" evidence="1">
    <location>
        <begin position="173"/>
        <end position="193"/>
    </location>
</feature>
<dbReference type="AlphaFoldDB" id="A0AAE3K7V4"/>
<dbReference type="RefSeq" id="WP_250582746.1">
    <property type="nucleotide sequence ID" value="NZ_JAKRVX010000001.1"/>
</dbReference>
<feature type="transmembrane region" description="Helical" evidence="1">
    <location>
        <begin position="89"/>
        <end position="108"/>
    </location>
</feature>
<evidence type="ECO:0000256" key="1">
    <source>
        <dbReference type="SAM" id="Phobius"/>
    </source>
</evidence>